<evidence type="ECO:0000256" key="2">
    <source>
        <dbReference type="SAM" id="Phobius"/>
    </source>
</evidence>
<evidence type="ECO:0000313" key="3">
    <source>
        <dbReference type="EMBL" id="NLS13359.1"/>
    </source>
</evidence>
<feature type="transmembrane region" description="Helical" evidence="2">
    <location>
        <begin position="71"/>
        <end position="90"/>
    </location>
</feature>
<gene>
    <name evidence="3" type="ORF">HGP28_10690</name>
</gene>
<dbReference type="RefSeq" id="WP_168836451.1">
    <property type="nucleotide sequence ID" value="NZ_JABAIK010000009.1"/>
</dbReference>
<feature type="region of interest" description="Disordered" evidence="1">
    <location>
        <begin position="31"/>
        <end position="60"/>
    </location>
</feature>
<proteinExistence type="predicted"/>
<comment type="caution">
    <text evidence="3">The sequence shown here is derived from an EMBL/GenBank/DDBJ whole genome shotgun (WGS) entry which is preliminary data.</text>
</comment>
<reference evidence="3 4" key="1">
    <citation type="submission" date="2020-04" db="EMBL/GenBank/DDBJ databases">
        <title>Vibrio sp. SM6, a novel species isolated from seawater.</title>
        <authorList>
            <person name="Wang X."/>
        </authorList>
    </citation>
    <scope>NUCLEOTIDE SEQUENCE [LARGE SCALE GENOMIC DNA]</scope>
    <source>
        <strain evidence="3 4">SM6</strain>
    </source>
</reference>
<feature type="compositionally biased region" description="Basic and acidic residues" evidence="1">
    <location>
        <begin position="31"/>
        <end position="48"/>
    </location>
</feature>
<keyword evidence="2" id="KW-0812">Transmembrane</keyword>
<evidence type="ECO:0000313" key="4">
    <source>
        <dbReference type="Proteomes" id="UP000535589"/>
    </source>
</evidence>
<keyword evidence="2" id="KW-0472">Membrane</keyword>
<sequence>MEWWDSVLETGGELWDSALETGEEIFNAKAEQEVKKAESDPDEQRKNNNDYQQPNGEPVTQIVPTLPDMKWVMYGVGAVLVVVLLVMLATRS</sequence>
<protein>
    <submittedName>
        <fullName evidence="3">Uncharacterized protein</fullName>
    </submittedName>
</protein>
<dbReference type="EMBL" id="JABAIK010000009">
    <property type="protein sequence ID" value="NLS13359.1"/>
    <property type="molecule type" value="Genomic_DNA"/>
</dbReference>
<organism evidence="3 4">
    <name type="scientific">Vibrio agarilyticus</name>
    <dbReference type="NCBI Taxonomy" id="2726741"/>
    <lineage>
        <taxon>Bacteria</taxon>
        <taxon>Pseudomonadati</taxon>
        <taxon>Pseudomonadota</taxon>
        <taxon>Gammaproteobacteria</taxon>
        <taxon>Vibrionales</taxon>
        <taxon>Vibrionaceae</taxon>
        <taxon>Vibrio</taxon>
    </lineage>
</organism>
<keyword evidence="2" id="KW-1133">Transmembrane helix</keyword>
<evidence type="ECO:0000256" key="1">
    <source>
        <dbReference type="SAM" id="MobiDB-lite"/>
    </source>
</evidence>
<name>A0A7X8YH44_9VIBR</name>
<accession>A0A7X8YH44</accession>
<dbReference type="AlphaFoldDB" id="A0A7X8YH44"/>
<dbReference type="Proteomes" id="UP000535589">
    <property type="component" value="Unassembled WGS sequence"/>
</dbReference>
<keyword evidence="4" id="KW-1185">Reference proteome</keyword>